<evidence type="ECO:0000313" key="4">
    <source>
        <dbReference type="Proteomes" id="UP001285908"/>
    </source>
</evidence>
<reference evidence="3 4" key="1">
    <citation type="journal article" date="2023" name="Mol. Phylogenet. Evol.">
        <title>Genome-scale phylogeny and comparative genomics of the fungal order Sordariales.</title>
        <authorList>
            <person name="Hensen N."/>
            <person name="Bonometti L."/>
            <person name="Westerberg I."/>
            <person name="Brannstrom I.O."/>
            <person name="Guillou S."/>
            <person name="Cros-Aarteil S."/>
            <person name="Calhoun S."/>
            <person name="Haridas S."/>
            <person name="Kuo A."/>
            <person name="Mondo S."/>
            <person name="Pangilinan J."/>
            <person name="Riley R."/>
            <person name="LaButti K."/>
            <person name="Andreopoulos B."/>
            <person name="Lipzen A."/>
            <person name="Chen C."/>
            <person name="Yan M."/>
            <person name="Daum C."/>
            <person name="Ng V."/>
            <person name="Clum A."/>
            <person name="Steindorff A."/>
            <person name="Ohm R.A."/>
            <person name="Martin F."/>
            <person name="Silar P."/>
            <person name="Natvig D.O."/>
            <person name="Lalanne C."/>
            <person name="Gautier V."/>
            <person name="Ament-Velasquez S.L."/>
            <person name="Kruys A."/>
            <person name="Hutchinson M.I."/>
            <person name="Powell A.J."/>
            <person name="Barry K."/>
            <person name="Miller A.N."/>
            <person name="Grigoriev I.V."/>
            <person name="Debuchy R."/>
            <person name="Gladieux P."/>
            <person name="Hiltunen Thoren M."/>
            <person name="Johannesson H."/>
        </authorList>
    </citation>
    <scope>NUCLEOTIDE SEQUENCE [LARGE SCALE GENOMIC DNA]</scope>
    <source>
        <strain evidence="3 4">FGSC 10403</strain>
    </source>
</reference>
<evidence type="ECO:0000313" key="3">
    <source>
        <dbReference type="EMBL" id="KAK3485857.1"/>
    </source>
</evidence>
<comment type="caution">
    <text evidence="3">The sequence shown here is derived from an EMBL/GenBank/DDBJ whole genome shotgun (WGS) entry which is preliminary data.</text>
</comment>
<dbReference type="EMBL" id="JAULSX010000009">
    <property type="protein sequence ID" value="KAK3485857.1"/>
    <property type="molecule type" value="Genomic_DNA"/>
</dbReference>
<feature type="region of interest" description="Disordered" evidence="1">
    <location>
        <begin position="476"/>
        <end position="501"/>
    </location>
</feature>
<organism evidence="3 4">
    <name type="scientific">Neurospora hispaniola</name>
    <dbReference type="NCBI Taxonomy" id="588809"/>
    <lineage>
        <taxon>Eukaryota</taxon>
        <taxon>Fungi</taxon>
        <taxon>Dikarya</taxon>
        <taxon>Ascomycota</taxon>
        <taxon>Pezizomycotina</taxon>
        <taxon>Sordariomycetes</taxon>
        <taxon>Sordariomycetidae</taxon>
        <taxon>Sordariales</taxon>
        <taxon>Sordariaceae</taxon>
        <taxon>Neurospora</taxon>
    </lineage>
</organism>
<dbReference type="SUPFAM" id="SSF82171">
    <property type="entry name" value="DPP6 N-terminal domain-like"/>
    <property type="match status" value="1"/>
</dbReference>
<keyword evidence="4" id="KW-1185">Reference proteome</keyword>
<gene>
    <name evidence="3" type="ORF">B0T23DRAFT_389026</name>
</gene>
<dbReference type="PANTHER" id="PTHR10644">
    <property type="entry name" value="DNA REPAIR/RNA PROCESSING CPSF FAMILY"/>
    <property type="match status" value="1"/>
</dbReference>
<dbReference type="Gene3D" id="2.130.10.10">
    <property type="entry name" value="YVTN repeat-like/Quinoprotein amine dehydrogenase"/>
    <property type="match status" value="2"/>
</dbReference>
<feature type="compositionally biased region" description="Polar residues" evidence="1">
    <location>
        <begin position="491"/>
        <end position="501"/>
    </location>
</feature>
<protein>
    <submittedName>
        <fullName evidence="3">Mono-functional DNA-alkylating methyl methanesulfonate N-term-domain-containing protein</fullName>
    </submittedName>
</protein>
<evidence type="ECO:0000256" key="1">
    <source>
        <dbReference type="SAM" id="MobiDB-lite"/>
    </source>
</evidence>
<dbReference type="InterPro" id="IPR018846">
    <property type="entry name" value="Beta-prop_RSE1/DDB1/CPSF1_1st"/>
</dbReference>
<name>A0AAJ0MMI5_9PEZI</name>
<accession>A0AAJ0MMI5</accession>
<dbReference type="Proteomes" id="UP001285908">
    <property type="component" value="Unassembled WGS sequence"/>
</dbReference>
<dbReference type="InterPro" id="IPR050358">
    <property type="entry name" value="RSE1/DDB1/CFT1"/>
</dbReference>
<feature type="domain" description="RSE1/DDB1/CPSF1 first beta-propeller" evidence="2">
    <location>
        <begin position="57"/>
        <end position="455"/>
    </location>
</feature>
<dbReference type="GeneID" id="87875404"/>
<dbReference type="RefSeq" id="XP_062688620.1">
    <property type="nucleotide sequence ID" value="XM_062837782.1"/>
</dbReference>
<proteinExistence type="predicted"/>
<evidence type="ECO:0000259" key="2">
    <source>
        <dbReference type="Pfam" id="PF10433"/>
    </source>
</evidence>
<sequence>MATFRTNVLRNGEWVTETVSIQTILKAKPAQGPRRTEQTETPVCGLLTRTMADSQMVKSVLPVRLRSPHHNDVAFIGHRSVQIREFQSNGQFRDILFRRFPHNIRNACVVGSFDIPDGVDDLNPAMDIETPVKMEDQDVHSSPPSGSTSQLPPQLLALAMENADVVFLWIGPGVDGGRPEFYSSTQFLFRRPPQFLNGNFGAHMAVDPSSRYMALSSYHGLFAVGELESLANFTQPQDENTVEIVKSWRLRSVQGVIQSLTFLYPRPEDKDHIILLLIVVNHGKSRMVIYEWTLGDDLATVFAEEKRGHRLPVENQMPQLLIPLTVGSAFIAISPEQVAVCTECLHGPPRFDTLELEAPPKSPNYYGTGKPLWTAWDRPYRLPRYLKGKDCLYLAREDGIVVYIEVDEDHALERSTFIDAFKCNISSAFAYLFDQYADVLVLGSDNGTGSVWKIPPRDHPLRIGTLPSGAPTLDFATTDSPSSGEKAPDSFGTSIAPSTDGQLRAPDRIFAASGHGLTGCITEYRHGLRADIGLELELEEGLKQAWLLNFSNTHGRYDLLWTTPTRSKVWQLPDDFSELTDPEPDQVLYDLSSPTLAVAQVNGVTVQVTTASITLFKNEAQSRTDEWTRLSFDKLLPDQPQVSVSDAYVTDDWITVSTHVGPQFRIYSFKFYGTAVVSQIQFDVPGDVTSLHHSQNLGIIVGLWKDGRPYLLIRAPTTETDTQDTEEIDITERLVTSAGFTGYRDGVPLKAIGSIASVNNAIFLGTRGGELIHISKEWKGTTMAYYQQLGLTAVNVTAARHSQTVRPRVLVSCDQVSIEVQLDEHGPNGSVHDLAKYRVMPVNAGDLGAPLPLVEYSVAIDIPCASEGFTPILMLAGSSAIIAELHQEPGPAHRYITIGKTPVKTFFSPNLRCLVVGVNEEGNKSTLMFMDPDTGKDIGRPIHKAGTPVQYIVGLGKPDDRIYGLAEWEYKKNNGTWRYLLVGTKQGQLIIVSTEKEPLNGDHPPLIKYWTRFKKNCDGPVYSVIGHEESVIYCVDQVLHWDVLDPVEKKLKPRKVFDLGSLALELHISETKLLALTWDDSLQMIDPALDDVIENSATLEFHDPRNVVPTSSMQIGSNVFLVADKDRGVAGLWQWSRTPGTHNWAEFRVLFEGTLPVSIRKFRRGRTRPTWEQGAWNAPKYGRLISTPNDAEILGIAMDGTMYHFTLLDQHALRLLRFIVNLYNLRGKRDEEKLLHAEPNLGYTEPSHVDGDLLKTLLDAEVLQELINTEELLARFKSLLDKLDGGIHTAEWMGEGTADQYFELGYNVLVYYLRQVY</sequence>
<dbReference type="InterPro" id="IPR015943">
    <property type="entry name" value="WD40/YVTN_repeat-like_dom_sf"/>
</dbReference>
<dbReference type="Pfam" id="PF10433">
    <property type="entry name" value="Beta-prop_RSE1_1st"/>
    <property type="match status" value="1"/>
</dbReference>